<evidence type="ECO:0000313" key="2">
    <source>
        <dbReference type="EMBL" id="KAI9250214.1"/>
    </source>
</evidence>
<gene>
    <name evidence="2" type="ORF">BDA99DRAFT_541927</name>
</gene>
<feature type="region of interest" description="Disordered" evidence="1">
    <location>
        <begin position="345"/>
        <end position="396"/>
    </location>
</feature>
<evidence type="ECO:0000256" key="1">
    <source>
        <dbReference type="SAM" id="MobiDB-lite"/>
    </source>
</evidence>
<feature type="region of interest" description="Disordered" evidence="1">
    <location>
        <begin position="84"/>
        <end position="116"/>
    </location>
</feature>
<feature type="compositionally biased region" description="Basic residues" evidence="1">
    <location>
        <begin position="386"/>
        <end position="396"/>
    </location>
</feature>
<evidence type="ECO:0000313" key="3">
    <source>
        <dbReference type="Proteomes" id="UP001209540"/>
    </source>
</evidence>
<protein>
    <submittedName>
        <fullName evidence="2">Uncharacterized protein</fullName>
    </submittedName>
</protein>
<feature type="region of interest" description="Disordered" evidence="1">
    <location>
        <begin position="275"/>
        <end position="298"/>
    </location>
</feature>
<sequence length="396" mass="44987">MERNNGSWNTDRDRISSTEQQQQQEQQQRMDIDREEAETEAGTILISMARYTSPYQHRSTTQEEPTKPLAECKRSMSIQSLLDTKPDHRSSAYQQQQQHESNGNSYGGSSTVSISEYRPNGINTRVSERSFPKPEVIKQEAVYGSSNPIDKATYTTQKAAECLTKQHHLIMRSYQSQPMTDLGNYNHDDPKQTPKIKRNALHAYISYMIYTDLSHHHNPFDGKLPTPKDTPTGFTVVMNNHNNNNSNNNNLSERPAYPFPTTMTFQKMSNMLSEGIRRSETSITPSRPPMPNSTGSLPLLLDQQQHHHWNNSNNSSNNMGTDIGNQVPQQRNSILHKPLTAYLRSTPTSEQQQPPREIPSSVSSPPEGFRPRLSASMPISPGMPPNHHHHHHGRKF</sequence>
<feature type="region of interest" description="Disordered" evidence="1">
    <location>
        <begin position="51"/>
        <end position="70"/>
    </location>
</feature>
<dbReference type="EMBL" id="JAIXMP010000033">
    <property type="protein sequence ID" value="KAI9250214.1"/>
    <property type="molecule type" value="Genomic_DNA"/>
</dbReference>
<dbReference type="AlphaFoldDB" id="A0AAD5K0F6"/>
<dbReference type="Proteomes" id="UP001209540">
    <property type="component" value="Unassembled WGS sequence"/>
</dbReference>
<feature type="compositionally biased region" description="Polar residues" evidence="1">
    <location>
        <begin position="91"/>
        <end position="114"/>
    </location>
</feature>
<name>A0AAD5K0F6_9FUNG</name>
<feature type="region of interest" description="Disordered" evidence="1">
    <location>
        <begin position="307"/>
        <end position="326"/>
    </location>
</feature>
<keyword evidence="3" id="KW-1185">Reference proteome</keyword>
<organism evidence="2 3">
    <name type="scientific">Phascolomyces articulosus</name>
    <dbReference type="NCBI Taxonomy" id="60185"/>
    <lineage>
        <taxon>Eukaryota</taxon>
        <taxon>Fungi</taxon>
        <taxon>Fungi incertae sedis</taxon>
        <taxon>Mucoromycota</taxon>
        <taxon>Mucoromycotina</taxon>
        <taxon>Mucoromycetes</taxon>
        <taxon>Mucorales</taxon>
        <taxon>Lichtheimiaceae</taxon>
        <taxon>Phascolomyces</taxon>
    </lineage>
</organism>
<accession>A0AAD5K0F6</accession>
<feature type="region of interest" description="Disordered" evidence="1">
    <location>
        <begin position="1"/>
        <end position="42"/>
    </location>
</feature>
<comment type="caution">
    <text evidence="2">The sequence shown here is derived from an EMBL/GenBank/DDBJ whole genome shotgun (WGS) entry which is preliminary data.</text>
</comment>
<feature type="compositionally biased region" description="Basic and acidic residues" evidence="1">
    <location>
        <begin position="60"/>
        <end position="70"/>
    </location>
</feature>
<reference evidence="2" key="1">
    <citation type="journal article" date="2022" name="IScience">
        <title>Evolution of zygomycete secretomes and the origins of terrestrial fungal ecologies.</title>
        <authorList>
            <person name="Chang Y."/>
            <person name="Wang Y."/>
            <person name="Mondo S."/>
            <person name="Ahrendt S."/>
            <person name="Andreopoulos W."/>
            <person name="Barry K."/>
            <person name="Beard J."/>
            <person name="Benny G.L."/>
            <person name="Blankenship S."/>
            <person name="Bonito G."/>
            <person name="Cuomo C."/>
            <person name="Desiro A."/>
            <person name="Gervers K.A."/>
            <person name="Hundley H."/>
            <person name="Kuo A."/>
            <person name="LaButti K."/>
            <person name="Lang B.F."/>
            <person name="Lipzen A."/>
            <person name="O'Donnell K."/>
            <person name="Pangilinan J."/>
            <person name="Reynolds N."/>
            <person name="Sandor L."/>
            <person name="Smith M.E."/>
            <person name="Tsang A."/>
            <person name="Grigoriev I.V."/>
            <person name="Stajich J.E."/>
            <person name="Spatafora J.W."/>
        </authorList>
    </citation>
    <scope>NUCLEOTIDE SEQUENCE</scope>
    <source>
        <strain evidence="2">RSA 2281</strain>
    </source>
</reference>
<reference evidence="2" key="2">
    <citation type="submission" date="2023-02" db="EMBL/GenBank/DDBJ databases">
        <authorList>
            <consortium name="DOE Joint Genome Institute"/>
            <person name="Mondo S.J."/>
            <person name="Chang Y."/>
            <person name="Wang Y."/>
            <person name="Ahrendt S."/>
            <person name="Andreopoulos W."/>
            <person name="Barry K."/>
            <person name="Beard J."/>
            <person name="Benny G.L."/>
            <person name="Blankenship S."/>
            <person name="Bonito G."/>
            <person name="Cuomo C."/>
            <person name="Desiro A."/>
            <person name="Gervers K.A."/>
            <person name="Hundley H."/>
            <person name="Kuo A."/>
            <person name="LaButti K."/>
            <person name="Lang B.F."/>
            <person name="Lipzen A."/>
            <person name="O'Donnell K."/>
            <person name="Pangilinan J."/>
            <person name="Reynolds N."/>
            <person name="Sandor L."/>
            <person name="Smith M.W."/>
            <person name="Tsang A."/>
            <person name="Grigoriev I.V."/>
            <person name="Stajich J.E."/>
            <person name="Spatafora J.W."/>
        </authorList>
    </citation>
    <scope>NUCLEOTIDE SEQUENCE</scope>
    <source>
        <strain evidence="2">RSA 2281</strain>
    </source>
</reference>
<proteinExistence type="predicted"/>
<feature type="compositionally biased region" description="Polar residues" evidence="1">
    <location>
        <begin position="345"/>
        <end position="364"/>
    </location>
</feature>